<sequence length="429" mass="50696">MKYNYYERKSEEMSKEQSIWIETNIGRISESENVLFVFQAETEVLLITDKSIFFPRRNTRNKISYNEIKSLKIAGDVSVKVLTDEETFIIDLVEPIDKVKIFSALQLLIDNSKKNIETTFEDTHKILNEFIVLKYPLNQSQHKLPQVYLKQFGYLKGNQWMVSILEKELTYSKQKSIGSFTTETNVFDIDSEDDRFPRMFETMNADLENLYHEMLDDISKNKFIPDKCWEIIVQITPNLMVRSDYWRNFVCEILDTPNKDTFLLSTLSVHAQSVHELQELKNRYFYKVLSEGEINQSKVNRILLHFLNYIFHHLLTFDLIIIEAPEDKGFFTSDNPVNFKVNQEEGQLGLYNKNTEIFLPLSKKYLAYFHHKNSSEQNAPLRKLKNRGVYKVEEVLTEDEYTSLIQEEIIKNSDKLIIFPGEVKYRKEK</sequence>
<geneLocation type="plasmid" evidence="1 2">
    <name>unnamed1</name>
</geneLocation>
<dbReference type="InterPro" id="IPR025332">
    <property type="entry name" value="DUF4238"/>
</dbReference>
<gene>
    <name evidence="1" type="ORF">HUW51_00545</name>
</gene>
<keyword evidence="2" id="KW-1185">Reference proteome</keyword>
<evidence type="ECO:0000313" key="2">
    <source>
        <dbReference type="Proteomes" id="UP000515237"/>
    </source>
</evidence>
<dbReference type="AlphaFoldDB" id="A0A7G7G293"/>
<dbReference type="Proteomes" id="UP000515237">
    <property type="component" value="Plasmid unnamed1"/>
</dbReference>
<dbReference type="KEGG" id="aswu:HUW51_00545"/>
<evidence type="ECO:0000313" key="1">
    <source>
        <dbReference type="EMBL" id="QNF31277.1"/>
    </source>
</evidence>
<proteinExistence type="predicted"/>
<reference evidence="1 2" key="1">
    <citation type="journal article" date="2018" name="Int. J. Syst. Evol. Microbiol.">
        <title>Adhaeribacter swui sp. nov., isolated from wet mud.</title>
        <authorList>
            <person name="Kim D.U."/>
            <person name="Kim K.W."/>
            <person name="Kang M.S."/>
            <person name="Kim J.Y."/>
            <person name="Jang J.H."/>
            <person name="Kim M.K."/>
        </authorList>
    </citation>
    <scope>NUCLEOTIDE SEQUENCE [LARGE SCALE GENOMIC DNA]</scope>
    <source>
        <strain evidence="1 2">KCTC 52873</strain>
        <plasmid evidence="1">unnamed1</plasmid>
    </source>
</reference>
<name>A0A7G7G293_9BACT</name>
<protein>
    <submittedName>
        <fullName evidence="1">DUF4238 domain-containing protein</fullName>
    </submittedName>
</protein>
<accession>A0A7G7G293</accession>
<dbReference type="RefSeq" id="WP_185269836.1">
    <property type="nucleotide sequence ID" value="NZ_CP055154.1"/>
</dbReference>
<keyword evidence="1" id="KW-0614">Plasmid</keyword>
<dbReference type="Pfam" id="PF14022">
    <property type="entry name" value="DUF4238"/>
    <property type="match status" value="1"/>
</dbReference>
<dbReference type="EMBL" id="CP055154">
    <property type="protein sequence ID" value="QNF31277.1"/>
    <property type="molecule type" value="Genomic_DNA"/>
</dbReference>
<organism evidence="1 2">
    <name type="scientific">Adhaeribacter swui</name>
    <dbReference type="NCBI Taxonomy" id="2086471"/>
    <lineage>
        <taxon>Bacteria</taxon>
        <taxon>Pseudomonadati</taxon>
        <taxon>Bacteroidota</taxon>
        <taxon>Cytophagia</taxon>
        <taxon>Cytophagales</taxon>
        <taxon>Hymenobacteraceae</taxon>
        <taxon>Adhaeribacter</taxon>
    </lineage>
</organism>